<accession>A0A8I0DU38</accession>
<dbReference type="Pfam" id="PF04230">
    <property type="entry name" value="PS_pyruv_trans"/>
    <property type="match status" value="1"/>
</dbReference>
<protein>
    <submittedName>
        <fullName evidence="2">Polysaccharide pyruvyl transferase family protein</fullName>
    </submittedName>
</protein>
<keyword evidence="3" id="KW-1185">Reference proteome</keyword>
<dbReference type="EMBL" id="JACOOX010000005">
    <property type="protein sequence ID" value="MBC5663054.1"/>
    <property type="molecule type" value="Genomic_DNA"/>
</dbReference>
<organism evidence="2 3">
    <name type="scientific">Coprococcus hominis</name>
    <name type="common">ex Liu et al. 2022</name>
    <dbReference type="NCBI Taxonomy" id="2763039"/>
    <lineage>
        <taxon>Bacteria</taxon>
        <taxon>Bacillati</taxon>
        <taxon>Bacillota</taxon>
        <taxon>Clostridia</taxon>
        <taxon>Lachnospirales</taxon>
        <taxon>Lachnospiraceae</taxon>
        <taxon>Coprococcus</taxon>
    </lineage>
</organism>
<dbReference type="Proteomes" id="UP000615234">
    <property type="component" value="Unassembled WGS sequence"/>
</dbReference>
<dbReference type="AlphaFoldDB" id="A0A8I0DU38"/>
<reference evidence="2 3" key="1">
    <citation type="submission" date="2020-08" db="EMBL/GenBank/DDBJ databases">
        <title>Genome public.</title>
        <authorList>
            <person name="Liu C."/>
            <person name="Sun Q."/>
        </authorList>
    </citation>
    <scope>NUCLEOTIDE SEQUENCE [LARGE SCALE GENOMIC DNA]</scope>
    <source>
        <strain evidence="2 3">NSJ-10</strain>
    </source>
</reference>
<evidence type="ECO:0000313" key="2">
    <source>
        <dbReference type="EMBL" id="MBC5663054.1"/>
    </source>
</evidence>
<gene>
    <name evidence="2" type="ORF">H8S09_09145</name>
</gene>
<sequence>MKIGIISINTHTKALNFACPLHTYAFQQFLSDHGIESTVIDYMPIYNNKEYDPVYPLHFYLQHGYNKALTEIMPEGLTKDEQKVWTHKHNLKILTINKFAKLYTIWPKRYQKFENFINAHYIRTKETYHHDDLDDQKLDFDCYICATDVIWQYNPDKGFDRGFFLAAEPMKNAPKIGYAVSRGVFNGWTKEQEKEFIEYTTPFEAIAARESSFAEHIHELTGKDVPVVLDPVFLKDKKFWHDITIPPRNQERKYVLLYAVMERAIDSIQKALAFAKEKGLELIILSSYESNVHLPKEGDYKVIYNVGPDEWLGYIEQAEYIFTNSFHACAFSILFEKQFYVGARHGDKVDTILKTFDLEDRRFTKTYDSTKSAKPIDYSKVGQLLEEKRKASGDFILNAIHSVEKKYNLADTHFKKEPFNLIYASSAKNKNLVCRLFTFGLNKSIREKSIEFRPNEKYDGNAVVKLAKNPFRYKGFTFLGWYCRTTFHGIYKWYCTDGQFHTAAEILYHDDIELCRFQDQEQTDAFTKNRFLTGNSFFLQAVWQNNENGHIIPNIERSLRASFKEYMVQARKK</sequence>
<keyword evidence="2" id="KW-0808">Transferase</keyword>
<proteinExistence type="predicted"/>
<name>A0A8I0DU38_9FIRM</name>
<comment type="caution">
    <text evidence="2">The sequence shown here is derived from an EMBL/GenBank/DDBJ whole genome shotgun (WGS) entry which is preliminary data.</text>
</comment>
<dbReference type="RefSeq" id="WP_186847744.1">
    <property type="nucleotide sequence ID" value="NZ_JACOOX010000005.1"/>
</dbReference>
<evidence type="ECO:0000259" key="1">
    <source>
        <dbReference type="Pfam" id="PF04230"/>
    </source>
</evidence>
<dbReference type="InterPro" id="IPR007345">
    <property type="entry name" value="Polysacch_pyruvyl_Trfase"/>
</dbReference>
<feature type="domain" description="Polysaccharide pyruvyl transferase" evidence="1">
    <location>
        <begin position="23"/>
        <end position="341"/>
    </location>
</feature>
<dbReference type="GO" id="GO:0016740">
    <property type="term" value="F:transferase activity"/>
    <property type="evidence" value="ECO:0007669"/>
    <property type="project" value="UniProtKB-KW"/>
</dbReference>
<evidence type="ECO:0000313" key="3">
    <source>
        <dbReference type="Proteomes" id="UP000615234"/>
    </source>
</evidence>